<name>W2SGS1_NECAM</name>
<protein>
    <submittedName>
        <fullName evidence="1">Uncharacterized protein</fullName>
    </submittedName>
</protein>
<gene>
    <name evidence="1" type="ORF">NECAME_15595</name>
</gene>
<proteinExistence type="predicted"/>
<sequence length="107" mass="12002">MMPLWMSTLGKHFTDAHGLVGLIIPTGSGMIMSHFRPQYITAISKWIKKFVEKRRPIAVSSEVVVGGDDCDLCICALCELLHFLVDHMAYCTVWMCVAMAWVDVKAQ</sequence>
<accession>W2SGS1</accession>
<reference evidence="2" key="1">
    <citation type="journal article" date="2014" name="Nat. Genet.">
        <title>Genome of the human hookworm Necator americanus.</title>
        <authorList>
            <person name="Tang Y.T."/>
            <person name="Gao X."/>
            <person name="Rosa B.A."/>
            <person name="Abubucker S."/>
            <person name="Hallsworth-Pepin K."/>
            <person name="Martin J."/>
            <person name="Tyagi R."/>
            <person name="Heizer E."/>
            <person name="Zhang X."/>
            <person name="Bhonagiri-Palsikar V."/>
            <person name="Minx P."/>
            <person name="Warren W.C."/>
            <person name="Wang Q."/>
            <person name="Zhan B."/>
            <person name="Hotez P.J."/>
            <person name="Sternberg P.W."/>
            <person name="Dougall A."/>
            <person name="Gaze S.T."/>
            <person name="Mulvenna J."/>
            <person name="Sotillo J."/>
            <person name="Ranganathan S."/>
            <person name="Rabelo E.M."/>
            <person name="Wilson R.K."/>
            <person name="Felgner P.L."/>
            <person name="Bethony J."/>
            <person name="Hawdon J.M."/>
            <person name="Gasser R.B."/>
            <person name="Loukas A."/>
            <person name="Mitreva M."/>
        </authorList>
    </citation>
    <scope>NUCLEOTIDE SEQUENCE [LARGE SCALE GENOMIC DNA]</scope>
</reference>
<dbReference type="OrthoDB" id="203097at2759"/>
<evidence type="ECO:0000313" key="1">
    <source>
        <dbReference type="EMBL" id="ETN68824.1"/>
    </source>
</evidence>
<dbReference type="AlphaFoldDB" id="W2SGS1"/>
<dbReference type="KEGG" id="nai:NECAME_15595"/>
<dbReference type="EMBL" id="KI669192">
    <property type="protein sequence ID" value="ETN68824.1"/>
    <property type="molecule type" value="Genomic_DNA"/>
</dbReference>
<dbReference type="Proteomes" id="UP000053676">
    <property type="component" value="Unassembled WGS sequence"/>
</dbReference>
<organism evidence="1 2">
    <name type="scientific">Necator americanus</name>
    <name type="common">Human hookworm</name>
    <dbReference type="NCBI Taxonomy" id="51031"/>
    <lineage>
        <taxon>Eukaryota</taxon>
        <taxon>Metazoa</taxon>
        <taxon>Ecdysozoa</taxon>
        <taxon>Nematoda</taxon>
        <taxon>Chromadorea</taxon>
        <taxon>Rhabditida</taxon>
        <taxon>Rhabditina</taxon>
        <taxon>Rhabditomorpha</taxon>
        <taxon>Strongyloidea</taxon>
        <taxon>Ancylostomatidae</taxon>
        <taxon>Bunostominae</taxon>
        <taxon>Necator</taxon>
    </lineage>
</organism>
<evidence type="ECO:0000313" key="2">
    <source>
        <dbReference type="Proteomes" id="UP000053676"/>
    </source>
</evidence>
<keyword evidence="2" id="KW-1185">Reference proteome</keyword>